<accession>A0A7W8JAM3</accession>
<evidence type="ECO:0000313" key="1">
    <source>
        <dbReference type="EMBL" id="MBB5345729.1"/>
    </source>
</evidence>
<dbReference type="AlphaFoldDB" id="A0A7W8JAM3"/>
<reference evidence="1 2" key="1">
    <citation type="submission" date="2020-08" db="EMBL/GenBank/DDBJ databases">
        <title>Genomic Encyclopedia of Type Strains, Phase IV (KMG-V): Genome sequencing to study the core and pangenomes of soil and plant-associated prokaryotes.</title>
        <authorList>
            <person name="Whitman W."/>
        </authorList>
    </citation>
    <scope>NUCLEOTIDE SEQUENCE [LARGE SCALE GENOMIC DNA]</scope>
    <source>
        <strain evidence="1 2">M8US30</strain>
    </source>
</reference>
<sequence length="69" mass="7611">MRVLSGLLLVACITLGTALTALFVVMLRPSLLHLIKFQSEKSTPESEPYAGVGRRERIKRPAFLTGIQD</sequence>
<proteinExistence type="predicted"/>
<protein>
    <submittedName>
        <fullName evidence="1">ABC-type nickel/cobalt efflux system permease component RcnA</fullName>
    </submittedName>
</protein>
<organism evidence="1 2">
    <name type="scientific">Tunturiibacter lichenicola</name>
    <dbReference type="NCBI Taxonomy" id="2051959"/>
    <lineage>
        <taxon>Bacteria</taxon>
        <taxon>Pseudomonadati</taxon>
        <taxon>Acidobacteriota</taxon>
        <taxon>Terriglobia</taxon>
        <taxon>Terriglobales</taxon>
        <taxon>Acidobacteriaceae</taxon>
        <taxon>Tunturiibacter</taxon>
    </lineage>
</organism>
<name>A0A7W8JAM3_9BACT</name>
<gene>
    <name evidence="1" type="ORF">HDF10_003730</name>
</gene>
<comment type="caution">
    <text evidence="1">The sequence shown here is derived from an EMBL/GenBank/DDBJ whole genome shotgun (WGS) entry which is preliminary data.</text>
</comment>
<dbReference type="Proteomes" id="UP000569092">
    <property type="component" value="Unassembled WGS sequence"/>
</dbReference>
<dbReference type="EMBL" id="JACHDZ010000007">
    <property type="protein sequence ID" value="MBB5345729.1"/>
    <property type="molecule type" value="Genomic_DNA"/>
</dbReference>
<evidence type="ECO:0000313" key="2">
    <source>
        <dbReference type="Proteomes" id="UP000569092"/>
    </source>
</evidence>